<evidence type="ECO:0000313" key="3">
    <source>
        <dbReference type="EMBL" id="RJL23299.1"/>
    </source>
</evidence>
<sequence length="344" mass="36357">MTLTAALLAGIAAVPTQAVADPSAPVKPMQPATPAKPTSPPSQDKATLDAWAQARKTGKRVEVPSRHTETSTVWAEPDGKTLTADIGTTPVRVRTGKNRDSWTPIDTTLAEKDGVLVPKQAKIPLEISPGRSRDLVTAKNESGSAGFGWTKDLPKPTLHKSTAIYTDAVAPGVDLVVQALPDGFLQKVVFRRKPGTVPTVRLPLTLPKGVTTGRAKDGTPQLMAGGKPAGAPLRIDMLDAKAAQGSGRVGTTTTIIEDGTAGRTLVIQPDEKFFADPSVTYPVTMTASEPVTGDATRVADTFVCSDQFKDGQIHSEWLRTGSNSIADCRTSRSRCDTTSCPRRS</sequence>
<reference evidence="3 4" key="1">
    <citation type="submission" date="2018-09" db="EMBL/GenBank/DDBJ databases">
        <title>YIM 75507 draft genome.</title>
        <authorList>
            <person name="Tang S."/>
            <person name="Feng Y."/>
        </authorList>
    </citation>
    <scope>NUCLEOTIDE SEQUENCE [LARGE SCALE GENOMIC DNA]</scope>
    <source>
        <strain evidence="3 4">YIM 75507</strain>
    </source>
</reference>
<dbReference type="AlphaFoldDB" id="A0A3A4A614"/>
<comment type="caution">
    <text evidence="3">The sequence shown here is derived from an EMBL/GenBank/DDBJ whole genome shotgun (WGS) entry which is preliminary data.</text>
</comment>
<dbReference type="Proteomes" id="UP000265768">
    <property type="component" value="Unassembled WGS sequence"/>
</dbReference>
<keyword evidence="2" id="KW-0732">Signal</keyword>
<evidence type="ECO:0000313" key="4">
    <source>
        <dbReference type="Proteomes" id="UP000265768"/>
    </source>
</evidence>
<accession>A0A3A4A614</accession>
<dbReference type="EMBL" id="QZEY01000019">
    <property type="protein sequence ID" value="RJL23299.1"/>
    <property type="molecule type" value="Genomic_DNA"/>
</dbReference>
<proteinExistence type="predicted"/>
<evidence type="ECO:0000256" key="1">
    <source>
        <dbReference type="SAM" id="MobiDB-lite"/>
    </source>
</evidence>
<gene>
    <name evidence="3" type="ORF">D5H75_33605</name>
</gene>
<keyword evidence="4" id="KW-1185">Reference proteome</keyword>
<organism evidence="3 4">
    <name type="scientific">Bailinhaonella thermotolerans</name>
    <dbReference type="NCBI Taxonomy" id="1070861"/>
    <lineage>
        <taxon>Bacteria</taxon>
        <taxon>Bacillati</taxon>
        <taxon>Actinomycetota</taxon>
        <taxon>Actinomycetes</taxon>
        <taxon>Streptosporangiales</taxon>
        <taxon>Streptosporangiaceae</taxon>
        <taxon>Bailinhaonella</taxon>
    </lineage>
</organism>
<dbReference type="RefSeq" id="WP_119930608.1">
    <property type="nucleotide sequence ID" value="NZ_QZEY01000019.1"/>
</dbReference>
<protein>
    <submittedName>
        <fullName evidence="3">Uncharacterized protein</fullName>
    </submittedName>
</protein>
<evidence type="ECO:0000256" key="2">
    <source>
        <dbReference type="SAM" id="SignalP"/>
    </source>
</evidence>
<name>A0A3A4A614_9ACTN</name>
<feature type="signal peptide" evidence="2">
    <location>
        <begin position="1"/>
        <end position="20"/>
    </location>
</feature>
<feature type="chain" id="PRO_5017459229" evidence="2">
    <location>
        <begin position="21"/>
        <end position="344"/>
    </location>
</feature>
<feature type="region of interest" description="Disordered" evidence="1">
    <location>
        <begin position="19"/>
        <end position="46"/>
    </location>
</feature>
<dbReference type="OrthoDB" id="3543639at2"/>